<evidence type="ECO:0000313" key="3">
    <source>
        <dbReference type="Proteomes" id="UP000091956"/>
    </source>
</evidence>
<evidence type="ECO:0000256" key="1">
    <source>
        <dbReference type="SAM" id="MobiDB-lite"/>
    </source>
</evidence>
<proteinExistence type="predicted"/>
<feature type="compositionally biased region" description="Low complexity" evidence="1">
    <location>
        <begin position="34"/>
        <end position="48"/>
    </location>
</feature>
<feature type="compositionally biased region" description="Basic residues" evidence="1">
    <location>
        <begin position="403"/>
        <end position="419"/>
    </location>
</feature>
<feature type="compositionally biased region" description="Low complexity" evidence="1">
    <location>
        <begin position="1"/>
        <end position="11"/>
    </location>
</feature>
<dbReference type="AlphaFoldDB" id="A0A1B8GXW2"/>
<reference evidence="3" key="2">
    <citation type="journal article" date="2018" name="Nat. Commun.">
        <title>Extreme sensitivity to ultraviolet light in the fungal pathogen causing white-nose syndrome of bats.</title>
        <authorList>
            <person name="Palmer J.M."/>
            <person name="Drees K.P."/>
            <person name="Foster J.T."/>
            <person name="Lindner D.L."/>
        </authorList>
    </citation>
    <scope>NUCLEOTIDE SEQUENCE [LARGE SCALE GENOMIC DNA]</scope>
    <source>
        <strain evidence="3">UAMH 10579</strain>
    </source>
</reference>
<dbReference type="OrthoDB" id="3440370at2759"/>
<evidence type="ECO:0000313" key="2">
    <source>
        <dbReference type="EMBL" id="OBU00659.1"/>
    </source>
</evidence>
<gene>
    <name evidence="2" type="ORF">VE01_01281</name>
</gene>
<feature type="region of interest" description="Disordered" evidence="1">
    <location>
        <begin position="385"/>
        <end position="419"/>
    </location>
</feature>
<feature type="compositionally biased region" description="Basic and acidic residues" evidence="1">
    <location>
        <begin position="100"/>
        <end position="111"/>
    </location>
</feature>
<feature type="compositionally biased region" description="Low complexity" evidence="1">
    <location>
        <begin position="288"/>
        <end position="325"/>
    </location>
</feature>
<feature type="compositionally biased region" description="Gly residues" evidence="1">
    <location>
        <begin position="385"/>
        <end position="400"/>
    </location>
</feature>
<dbReference type="RefSeq" id="XP_018134391.1">
    <property type="nucleotide sequence ID" value="XM_018270806.2"/>
</dbReference>
<dbReference type="GeneID" id="28834667"/>
<keyword evidence="3" id="KW-1185">Reference proteome</keyword>
<accession>A0A1B8GXW2</accession>
<feature type="compositionally biased region" description="Acidic residues" evidence="1">
    <location>
        <begin position="64"/>
        <end position="79"/>
    </location>
</feature>
<feature type="region of interest" description="Disordered" evidence="1">
    <location>
        <begin position="288"/>
        <end position="344"/>
    </location>
</feature>
<dbReference type="EMBL" id="KV460208">
    <property type="protein sequence ID" value="OBU00659.1"/>
    <property type="molecule type" value="Genomic_DNA"/>
</dbReference>
<dbReference type="Proteomes" id="UP000091956">
    <property type="component" value="Unassembled WGS sequence"/>
</dbReference>
<protein>
    <submittedName>
        <fullName evidence="2">Uncharacterized protein</fullName>
    </submittedName>
</protein>
<reference evidence="2 3" key="1">
    <citation type="submission" date="2016-03" db="EMBL/GenBank/DDBJ databases">
        <title>Comparative genomics of Pseudogymnoascus destructans, the fungus causing white-nose syndrome of bats.</title>
        <authorList>
            <person name="Palmer J.M."/>
            <person name="Drees K.P."/>
            <person name="Foster J.T."/>
            <person name="Lindner D.L."/>
        </authorList>
    </citation>
    <scope>NUCLEOTIDE SEQUENCE [LARGE SCALE GENOMIC DNA]</scope>
    <source>
        <strain evidence="2 3">UAMH 10579</strain>
    </source>
</reference>
<organism evidence="2 3">
    <name type="scientific">Pseudogymnoascus verrucosus</name>
    <dbReference type="NCBI Taxonomy" id="342668"/>
    <lineage>
        <taxon>Eukaryota</taxon>
        <taxon>Fungi</taxon>
        <taxon>Dikarya</taxon>
        <taxon>Ascomycota</taxon>
        <taxon>Pezizomycotina</taxon>
        <taxon>Leotiomycetes</taxon>
        <taxon>Thelebolales</taxon>
        <taxon>Thelebolaceae</taxon>
        <taxon>Pseudogymnoascus</taxon>
    </lineage>
</organism>
<feature type="region of interest" description="Disordered" evidence="1">
    <location>
        <begin position="1"/>
        <end position="158"/>
    </location>
</feature>
<sequence length="419" mass="45939">MAPPAATARRSSPLRRREKSPVKQTGESAYPYEYPASRARPSAESAYPYEHPSSRARPSWRTEPEEDDGFEEEEEEDLYGLEPSYTERSSRQASYMQRPPRQEPLDRRSLEPEGSIDLDDDPGEDIDLDTVSRLAYAFSRRSGTQRDPSMPSLRDIGRRGRASCSLLVQSKGKGKEKYEGIAQVAPLESISESIATSVPRSIPVAFDYRARRADSPAPIPAPMGDEIEADHPFSDTYSAFYLTPLPPLTTTSYTPDTLPVPKRRTSHYINRPTIIPPHTTAIIIAESANTSPTTTTATNTTTTTTNPATTSTSTSATTAQTHTTTQVPPAALTPDPPEDDVDDEGFSEPTVIERLEALDREREQAFLAGLSRACGRVASRRGMGDLGMDGMGGGREGGGVVRPRVRKRISKRKGGRRDP</sequence>
<name>A0A1B8GXW2_9PEZI</name>
<feature type="compositionally biased region" description="Acidic residues" evidence="1">
    <location>
        <begin position="114"/>
        <end position="128"/>
    </location>
</feature>